<comment type="caution">
    <text evidence="1">The sequence shown here is derived from an EMBL/GenBank/DDBJ whole genome shotgun (WGS) entry which is preliminary data.</text>
</comment>
<sequence>MEINQRRKRGRQSFNKDTGTLVGSVWSARRLNDTTLHSANLGRPYDQLAAAHGRRCGVDAKRLVLTRCASQQRDEGVDEVGAATRWENSAEEKGRVEQWERENFAGPLYELFKHIARIWAIVKLQTEKSRVKIRKDIEYGLFDIVAALKQ</sequence>
<reference evidence="1 2" key="1">
    <citation type="submission" date="2019-06" db="EMBL/GenBank/DDBJ databases">
        <title>Draft genomes of female and male turbot (Scophthalmus maximus).</title>
        <authorList>
            <person name="Xu H."/>
            <person name="Xu X.-W."/>
            <person name="Shao C."/>
            <person name="Chen S."/>
        </authorList>
    </citation>
    <scope>NUCLEOTIDE SEQUENCE [LARGE SCALE GENOMIC DNA]</scope>
    <source>
        <strain evidence="1">Ysfricsl-2016a</strain>
        <tissue evidence="1">Blood</tissue>
    </source>
</reference>
<evidence type="ECO:0000313" key="1">
    <source>
        <dbReference type="EMBL" id="KAF0023327.1"/>
    </source>
</evidence>
<proteinExistence type="predicted"/>
<accession>A0A6A4RSQ5</accession>
<dbReference type="Proteomes" id="UP000438429">
    <property type="component" value="Unassembled WGS sequence"/>
</dbReference>
<protein>
    <submittedName>
        <fullName evidence="1">Uncharacterized protein</fullName>
    </submittedName>
</protein>
<evidence type="ECO:0000313" key="2">
    <source>
        <dbReference type="Proteomes" id="UP000438429"/>
    </source>
</evidence>
<name>A0A6A4RSQ5_SCOMX</name>
<gene>
    <name evidence="1" type="ORF">F2P81_023957</name>
</gene>
<dbReference type="AlphaFoldDB" id="A0A6A4RSQ5"/>
<organism evidence="1 2">
    <name type="scientific">Scophthalmus maximus</name>
    <name type="common">Turbot</name>
    <name type="synonym">Psetta maxima</name>
    <dbReference type="NCBI Taxonomy" id="52904"/>
    <lineage>
        <taxon>Eukaryota</taxon>
        <taxon>Metazoa</taxon>
        <taxon>Chordata</taxon>
        <taxon>Craniata</taxon>
        <taxon>Vertebrata</taxon>
        <taxon>Euteleostomi</taxon>
        <taxon>Actinopterygii</taxon>
        <taxon>Neopterygii</taxon>
        <taxon>Teleostei</taxon>
        <taxon>Neoteleostei</taxon>
        <taxon>Acanthomorphata</taxon>
        <taxon>Carangaria</taxon>
        <taxon>Pleuronectiformes</taxon>
        <taxon>Pleuronectoidei</taxon>
        <taxon>Scophthalmidae</taxon>
        <taxon>Scophthalmus</taxon>
    </lineage>
</organism>
<dbReference type="EMBL" id="VEVO01000022">
    <property type="protein sequence ID" value="KAF0023327.1"/>
    <property type="molecule type" value="Genomic_DNA"/>
</dbReference>